<protein>
    <submittedName>
        <fullName evidence="1">Uncharacterized protein</fullName>
    </submittedName>
</protein>
<dbReference type="Gramene" id="EOX97021">
    <property type="protein sequence ID" value="EOX97021"/>
    <property type="gene ID" value="TCM_006140"/>
</dbReference>
<dbReference type="InParanoid" id="A0A061DY54"/>
<dbReference type="HOGENOM" id="CLU_2965582_0_0_1"/>
<gene>
    <name evidence="1" type="ORF">TCM_006140</name>
</gene>
<proteinExistence type="predicted"/>
<keyword evidence="2" id="KW-1185">Reference proteome</keyword>
<evidence type="ECO:0000313" key="2">
    <source>
        <dbReference type="Proteomes" id="UP000026915"/>
    </source>
</evidence>
<evidence type="ECO:0000313" key="1">
    <source>
        <dbReference type="EMBL" id="EOX97021.1"/>
    </source>
</evidence>
<dbReference type="AlphaFoldDB" id="A0A061DY54"/>
<organism evidence="1 2">
    <name type="scientific">Theobroma cacao</name>
    <name type="common">Cacao</name>
    <name type="synonym">Cocoa</name>
    <dbReference type="NCBI Taxonomy" id="3641"/>
    <lineage>
        <taxon>Eukaryota</taxon>
        <taxon>Viridiplantae</taxon>
        <taxon>Streptophyta</taxon>
        <taxon>Embryophyta</taxon>
        <taxon>Tracheophyta</taxon>
        <taxon>Spermatophyta</taxon>
        <taxon>Magnoliopsida</taxon>
        <taxon>eudicotyledons</taxon>
        <taxon>Gunneridae</taxon>
        <taxon>Pentapetalae</taxon>
        <taxon>rosids</taxon>
        <taxon>malvids</taxon>
        <taxon>Malvales</taxon>
        <taxon>Malvaceae</taxon>
        <taxon>Byttnerioideae</taxon>
        <taxon>Theobroma</taxon>
    </lineage>
</organism>
<dbReference type="EMBL" id="CM001880">
    <property type="protein sequence ID" value="EOX97021.1"/>
    <property type="molecule type" value="Genomic_DNA"/>
</dbReference>
<sequence>MSSFRVKKNQAAECLANDGVRRHGLNSSACPTFYCSSERLRPGGTGNHAWKPLHCVCFG</sequence>
<accession>A0A061DY54</accession>
<name>A0A061DY54_THECC</name>
<reference evidence="1 2" key="1">
    <citation type="journal article" date="2013" name="Genome Biol.">
        <title>The genome sequence of the most widely cultivated cacao type and its use to identify candidate genes regulating pod color.</title>
        <authorList>
            <person name="Motamayor J.C."/>
            <person name="Mockaitis K."/>
            <person name="Schmutz J."/>
            <person name="Haiminen N."/>
            <person name="Iii D.L."/>
            <person name="Cornejo O."/>
            <person name="Findley S.D."/>
            <person name="Zheng P."/>
            <person name="Utro F."/>
            <person name="Royaert S."/>
            <person name="Saski C."/>
            <person name="Jenkins J."/>
            <person name="Podicheti R."/>
            <person name="Zhao M."/>
            <person name="Scheffler B.E."/>
            <person name="Stack J.C."/>
            <person name="Feltus F.A."/>
            <person name="Mustiga G.M."/>
            <person name="Amores F."/>
            <person name="Phillips W."/>
            <person name="Marelli J.P."/>
            <person name="May G.D."/>
            <person name="Shapiro H."/>
            <person name="Ma J."/>
            <person name="Bustamante C.D."/>
            <person name="Schnell R.J."/>
            <person name="Main D."/>
            <person name="Gilbert D."/>
            <person name="Parida L."/>
            <person name="Kuhn D.N."/>
        </authorList>
    </citation>
    <scope>NUCLEOTIDE SEQUENCE [LARGE SCALE GENOMIC DNA]</scope>
    <source>
        <strain evidence="2">cv. Matina 1-6</strain>
    </source>
</reference>
<dbReference type="Proteomes" id="UP000026915">
    <property type="component" value="Chromosome 2"/>
</dbReference>